<evidence type="ECO:0000256" key="1">
    <source>
        <dbReference type="SAM" id="MobiDB-lite"/>
    </source>
</evidence>
<dbReference type="Proteomes" id="UP000589036">
    <property type="component" value="Unassembled WGS sequence"/>
</dbReference>
<evidence type="ECO:0000259" key="3">
    <source>
        <dbReference type="Pfam" id="PF13354"/>
    </source>
</evidence>
<dbReference type="InterPro" id="IPR000871">
    <property type="entry name" value="Beta-lactam_class-A"/>
</dbReference>
<feature type="domain" description="Beta-lactamase class A catalytic" evidence="3">
    <location>
        <begin position="159"/>
        <end position="299"/>
    </location>
</feature>
<dbReference type="GO" id="GO:0008800">
    <property type="term" value="F:beta-lactamase activity"/>
    <property type="evidence" value="ECO:0007669"/>
    <property type="project" value="InterPro"/>
</dbReference>
<evidence type="ECO:0000256" key="2">
    <source>
        <dbReference type="SAM" id="Phobius"/>
    </source>
</evidence>
<dbReference type="GO" id="GO:0046677">
    <property type="term" value="P:response to antibiotic"/>
    <property type="evidence" value="ECO:0007669"/>
    <property type="project" value="InterPro"/>
</dbReference>
<accession>A0A852TZA8</accession>
<evidence type="ECO:0000313" key="5">
    <source>
        <dbReference type="Proteomes" id="UP000589036"/>
    </source>
</evidence>
<evidence type="ECO:0000313" key="4">
    <source>
        <dbReference type="EMBL" id="NYE49258.1"/>
    </source>
</evidence>
<dbReference type="EMBL" id="JACCCC010000001">
    <property type="protein sequence ID" value="NYE49258.1"/>
    <property type="molecule type" value="Genomic_DNA"/>
</dbReference>
<dbReference type="InterPro" id="IPR012338">
    <property type="entry name" value="Beta-lactam/transpept-like"/>
</dbReference>
<dbReference type="AlphaFoldDB" id="A0A852TZA8"/>
<sequence>MRQRWTESLRSLPERIAPPSRRARHWLLTGSVVAVALVLLLAAVGVQRGPARTATAAGAPGSAGPSPGPSPRPSPEPEPQRGSALAPGRYERLTGAVEDHLGAQEGRLAIALHDLGGGATYSYASDERFRTASLVKLNILVLLLLRADDADRALTGEERDLAERMIRYSDNDVTDVLYERIGFTPGFVEGNERLGLHATEPGAGGAWGATTTTAADQLRLLRAVFTDAGPLSRRSRAYARDLLGSVAPEQAWGVSTAAGDRDLVELKNGWAPQEADAGRWAINSAGRVRGPERDYLIAVLSDRHGDYAGGIECVEHVVTEVAAAIEEDRS</sequence>
<organism evidence="4 5">
    <name type="scientific">Spinactinospora alkalitolerans</name>
    <dbReference type="NCBI Taxonomy" id="687207"/>
    <lineage>
        <taxon>Bacteria</taxon>
        <taxon>Bacillati</taxon>
        <taxon>Actinomycetota</taxon>
        <taxon>Actinomycetes</taxon>
        <taxon>Streptosporangiales</taxon>
        <taxon>Nocardiopsidaceae</taxon>
        <taxon>Spinactinospora</taxon>
    </lineage>
</organism>
<gene>
    <name evidence="4" type="ORF">HDA32_004378</name>
</gene>
<dbReference type="InterPro" id="IPR045155">
    <property type="entry name" value="Beta-lactam_cat"/>
</dbReference>
<dbReference type="Gene3D" id="3.40.710.10">
    <property type="entry name" value="DD-peptidase/beta-lactamase superfamily"/>
    <property type="match status" value="1"/>
</dbReference>
<feature type="transmembrane region" description="Helical" evidence="2">
    <location>
        <begin position="25"/>
        <end position="46"/>
    </location>
</feature>
<dbReference type="Pfam" id="PF13354">
    <property type="entry name" value="Beta-lactamase2"/>
    <property type="match status" value="1"/>
</dbReference>
<dbReference type="RefSeq" id="WP_312863278.1">
    <property type="nucleotide sequence ID" value="NZ_BAAAYY010000031.1"/>
</dbReference>
<name>A0A852TZA8_9ACTN</name>
<dbReference type="PANTHER" id="PTHR35333">
    <property type="entry name" value="BETA-LACTAMASE"/>
    <property type="match status" value="1"/>
</dbReference>
<dbReference type="GO" id="GO:0030655">
    <property type="term" value="P:beta-lactam antibiotic catabolic process"/>
    <property type="evidence" value="ECO:0007669"/>
    <property type="project" value="InterPro"/>
</dbReference>
<protein>
    <submittedName>
        <fullName evidence="4">Beta-lactamase class A</fullName>
    </submittedName>
</protein>
<dbReference type="SUPFAM" id="SSF56601">
    <property type="entry name" value="beta-lactamase/transpeptidase-like"/>
    <property type="match status" value="1"/>
</dbReference>
<keyword evidence="2" id="KW-0812">Transmembrane</keyword>
<feature type="region of interest" description="Disordered" evidence="1">
    <location>
        <begin position="53"/>
        <end position="86"/>
    </location>
</feature>
<feature type="compositionally biased region" description="Pro residues" evidence="1">
    <location>
        <begin position="66"/>
        <end position="77"/>
    </location>
</feature>
<keyword evidence="5" id="KW-1185">Reference proteome</keyword>
<feature type="compositionally biased region" description="Low complexity" evidence="1">
    <location>
        <begin position="53"/>
        <end position="65"/>
    </location>
</feature>
<reference evidence="4 5" key="1">
    <citation type="submission" date="2020-07" db="EMBL/GenBank/DDBJ databases">
        <title>Sequencing the genomes of 1000 actinobacteria strains.</title>
        <authorList>
            <person name="Klenk H.-P."/>
        </authorList>
    </citation>
    <scope>NUCLEOTIDE SEQUENCE [LARGE SCALE GENOMIC DNA]</scope>
    <source>
        <strain evidence="4 5">CXB654</strain>
    </source>
</reference>
<comment type="caution">
    <text evidence="4">The sequence shown here is derived from an EMBL/GenBank/DDBJ whole genome shotgun (WGS) entry which is preliminary data.</text>
</comment>
<keyword evidence="2" id="KW-1133">Transmembrane helix</keyword>
<dbReference type="PANTHER" id="PTHR35333:SF3">
    <property type="entry name" value="BETA-LACTAMASE-TYPE TRANSPEPTIDASE FOLD CONTAINING PROTEIN"/>
    <property type="match status" value="1"/>
</dbReference>
<keyword evidence="2" id="KW-0472">Membrane</keyword>
<proteinExistence type="predicted"/>